<dbReference type="InterPro" id="IPR049278">
    <property type="entry name" value="MS_channel_C"/>
</dbReference>
<dbReference type="InterPro" id="IPR023408">
    <property type="entry name" value="MscS_beta-dom_sf"/>
</dbReference>
<dbReference type="SUPFAM" id="SSF82689">
    <property type="entry name" value="Mechanosensitive channel protein MscS (YggB), C-terminal domain"/>
    <property type="match status" value="1"/>
</dbReference>
<evidence type="ECO:0000256" key="1">
    <source>
        <dbReference type="ARBA" id="ARBA00004651"/>
    </source>
</evidence>
<dbReference type="Proteomes" id="UP000448292">
    <property type="component" value="Unassembled WGS sequence"/>
</dbReference>
<dbReference type="SUPFAM" id="SSF50182">
    <property type="entry name" value="Sm-like ribonucleoproteins"/>
    <property type="match status" value="1"/>
</dbReference>
<feature type="domain" description="BON" evidence="10">
    <location>
        <begin position="70"/>
        <end position="136"/>
    </location>
</feature>
<dbReference type="PANTHER" id="PTHR30221">
    <property type="entry name" value="SMALL-CONDUCTANCE MECHANOSENSITIVE CHANNEL"/>
    <property type="match status" value="1"/>
</dbReference>
<dbReference type="PANTHER" id="PTHR30221:SF1">
    <property type="entry name" value="SMALL-CONDUCTANCE MECHANOSENSITIVE CHANNEL"/>
    <property type="match status" value="1"/>
</dbReference>
<comment type="caution">
    <text evidence="11">The sequence shown here is derived from an EMBL/GenBank/DDBJ whole genome shotgun (WGS) entry which is preliminary data.</text>
</comment>
<keyword evidence="6 8" id="KW-0472">Membrane</keyword>
<comment type="subcellular location">
    <subcellularLocation>
        <location evidence="1">Cell membrane</location>
        <topology evidence="1">Multi-pass membrane protein</topology>
    </subcellularLocation>
</comment>
<evidence type="ECO:0000259" key="10">
    <source>
        <dbReference type="PROSITE" id="PS50914"/>
    </source>
</evidence>
<dbReference type="PROSITE" id="PS01246">
    <property type="entry name" value="UPF0003"/>
    <property type="match status" value="1"/>
</dbReference>
<evidence type="ECO:0000256" key="9">
    <source>
        <dbReference type="SAM" id="SignalP"/>
    </source>
</evidence>
<dbReference type="EMBL" id="QMIE01000002">
    <property type="protein sequence ID" value="TVM19318.1"/>
    <property type="molecule type" value="Genomic_DNA"/>
</dbReference>
<dbReference type="Gene3D" id="3.30.70.100">
    <property type="match status" value="1"/>
</dbReference>
<name>A0A7M3MI04_9BACT</name>
<dbReference type="AlphaFoldDB" id="A0A7M3MI04"/>
<dbReference type="Pfam" id="PF21082">
    <property type="entry name" value="MS_channel_3rd"/>
    <property type="match status" value="1"/>
</dbReference>
<dbReference type="InterPro" id="IPR011066">
    <property type="entry name" value="MscS_channel_C_sf"/>
</dbReference>
<evidence type="ECO:0000256" key="7">
    <source>
        <dbReference type="SAM" id="MobiDB-lite"/>
    </source>
</evidence>
<evidence type="ECO:0000256" key="2">
    <source>
        <dbReference type="ARBA" id="ARBA00008017"/>
    </source>
</evidence>
<dbReference type="GO" id="GO:0008381">
    <property type="term" value="F:mechanosensitive monoatomic ion channel activity"/>
    <property type="evidence" value="ECO:0007669"/>
    <property type="project" value="InterPro"/>
</dbReference>
<dbReference type="Pfam" id="PF00924">
    <property type="entry name" value="MS_channel_2nd"/>
    <property type="match status" value="1"/>
</dbReference>
<feature type="compositionally biased region" description="Polar residues" evidence="7">
    <location>
        <begin position="35"/>
        <end position="44"/>
    </location>
</feature>
<dbReference type="InterPro" id="IPR006685">
    <property type="entry name" value="MscS_channel_2nd"/>
</dbReference>
<feature type="signal peptide" evidence="9">
    <location>
        <begin position="1"/>
        <end position="33"/>
    </location>
</feature>
<evidence type="ECO:0000256" key="4">
    <source>
        <dbReference type="ARBA" id="ARBA00022692"/>
    </source>
</evidence>
<feature type="transmembrane region" description="Helical" evidence="8">
    <location>
        <begin position="223"/>
        <end position="244"/>
    </location>
</feature>
<dbReference type="InterPro" id="IPR007055">
    <property type="entry name" value="BON_dom"/>
</dbReference>
<keyword evidence="5 8" id="KW-1133">Transmembrane helix</keyword>
<dbReference type="Gene3D" id="3.30.1340.30">
    <property type="match status" value="1"/>
</dbReference>
<reference evidence="11 12" key="1">
    <citation type="submission" date="2018-06" db="EMBL/GenBank/DDBJ databases">
        <title>Complete genome of Desulfovibrio indonesiensis P37SLT.</title>
        <authorList>
            <person name="Crispim J.S."/>
            <person name="Vidigal P.M.P."/>
            <person name="Silva L.C.F."/>
            <person name="Laguardia C.N."/>
            <person name="Araujo L.C."/>
            <person name="Dias R.S."/>
            <person name="Sousa M.P."/>
            <person name="Paula S.O."/>
            <person name="Silva C."/>
        </authorList>
    </citation>
    <scope>NUCLEOTIDE SEQUENCE [LARGE SCALE GENOMIC DNA]</scope>
    <source>
        <strain evidence="11 12">P37SLT</strain>
    </source>
</reference>
<evidence type="ECO:0000313" key="12">
    <source>
        <dbReference type="Proteomes" id="UP000448292"/>
    </source>
</evidence>
<dbReference type="Gene3D" id="2.30.30.60">
    <property type="match status" value="1"/>
</dbReference>
<comment type="similarity">
    <text evidence="2">Belongs to the MscS (TC 1.A.23) family.</text>
</comment>
<dbReference type="InterPro" id="IPR045275">
    <property type="entry name" value="MscS_archaea/bacteria_type"/>
</dbReference>
<keyword evidence="4 8" id="KW-0812">Transmembrane</keyword>
<dbReference type="PROSITE" id="PS50914">
    <property type="entry name" value="BON"/>
    <property type="match status" value="1"/>
</dbReference>
<dbReference type="RefSeq" id="WP_144301676.1">
    <property type="nucleotide sequence ID" value="NZ_QMIE01000002.1"/>
</dbReference>
<protein>
    <submittedName>
        <fullName evidence="11">Mechanosensitive ion channel protein MscS</fullName>
    </submittedName>
</protein>
<dbReference type="Pfam" id="PF04972">
    <property type="entry name" value="BON"/>
    <property type="match status" value="1"/>
</dbReference>
<feature type="region of interest" description="Disordered" evidence="7">
    <location>
        <begin position="420"/>
        <end position="479"/>
    </location>
</feature>
<evidence type="ECO:0000256" key="8">
    <source>
        <dbReference type="SAM" id="Phobius"/>
    </source>
</evidence>
<feature type="transmembrane region" description="Helical" evidence="8">
    <location>
        <begin position="199"/>
        <end position="217"/>
    </location>
</feature>
<organism evidence="11 12">
    <name type="scientific">Oceanidesulfovibrio indonesiensis</name>
    <dbReference type="NCBI Taxonomy" id="54767"/>
    <lineage>
        <taxon>Bacteria</taxon>
        <taxon>Pseudomonadati</taxon>
        <taxon>Thermodesulfobacteriota</taxon>
        <taxon>Desulfovibrionia</taxon>
        <taxon>Desulfovibrionales</taxon>
        <taxon>Desulfovibrionaceae</taxon>
        <taxon>Oceanidesulfovibrio</taxon>
    </lineage>
</organism>
<dbReference type="InterPro" id="IPR006686">
    <property type="entry name" value="MscS_channel_CS"/>
</dbReference>
<evidence type="ECO:0000256" key="5">
    <source>
        <dbReference type="ARBA" id="ARBA00022989"/>
    </source>
</evidence>
<keyword evidence="3" id="KW-1003">Cell membrane</keyword>
<sequence>MRLHATTPLPCSSGLVLALAVVLLLTLCIGATAAQTPSEPQSPDDTPAQVTDDPADPNAVPSAPAEPSAEDEALRARLERILAGMDGVDTVAVRVQDGVVWLSAEAEDAATRETALEVARKLDGVVHVVDEVTLNTAAATRISFLWRTLNELWSNTLAVIPALVIALVVLLLFVLLAVGLARSRGVGRRFTRNPLLASSLHRILGLAVFALGLLAALEVLGLTAVAGAVLGAAGLFGLTVGFAFRDIMENYLAGILLSLRSPFTVDDFVDVGGHAGSVVRMNSRELVLMTLDGNHLRLPNAFVFESVIINFTRNPLRGFSFTVGIGGDEDLSEVQRIGCRALALLPGVMGNPGPFMRVESLSDFAVIVRFHGWVDQRAHEFLKVQSEAIRIVKEALDAAGVAMPAPRQDIHLLREDVATEEKHEMPKRPEDIAASARRADVSRETFLDEQIQEDRAEAAREGESNVLDKRHEKAKPATE</sequence>
<feature type="region of interest" description="Disordered" evidence="7">
    <location>
        <begin position="35"/>
        <end position="70"/>
    </location>
</feature>
<feature type="transmembrane region" description="Helical" evidence="8">
    <location>
        <begin position="157"/>
        <end position="178"/>
    </location>
</feature>
<feature type="chain" id="PRO_5029481748" evidence="9">
    <location>
        <begin position="34"/>
        <end position="479"/>
    </location>
</feature>
<keyword evidence="12" id="KW-1185">Reference proteome</keyword>
<proteinExistence type="inferred from homology"/>
<evidence type="ECO:0000313" key="11">
    <source>
        <dbReference type="EMBL" id="TVM19318.1"/>
    </source>
</evidence>
<dbReference type="GO" id="GO:0005886">
    <property type="term" value="C:plasma membrane"/>
    <property type="evidence" value="ECO:0007669"/>
    <property type="project" value="UniProtKB-SubCell"/>
</dbReference>
<dbReference type="InterPro" id="IPR010920">
    <property type="entry name" value="LSM_dom_sf"/>
</dbReference>
<dbReference type="OrthoDB" id="9784565at2"/>
<evidence type="ECO:0000256" key="3">
    <source>
        <dbReference type="ARBA" id="ARBA00022475"/>
    </source>
</evidence>
<keyword evidence="9" id="KW-0732">Signal</keyword>
<accession>A0A7M3MI04</accession>
<evidence type="ECO:0000256" key="6">
    <source>
        <dbReference type="ARBA" id="ARBA00023136"/>
    </source>
</evidence>
<gene>
    <name evidence="11" type="ORF">DPQ33_02870</name>
</gene>
<dbReference type="Gene3D" id="1.10.287.1260">
    <property type="match status" value="1"/>
</dbReference>